<proteinExistence type="predicted"/>
<organism evidence="14 15">
    <name type="scientific">Koribacter versatilis (strain Ellin345)</name>
    <dbReference type="NCBI Taxonomy" id="204669"/>
    <lineage>
        <taxon>Bacteria</taxon>
        <taxon>Pseudomonadati</taxon>
        <taxon>Acidobacteriota</taxon>
        <taxon>Terriglobia</taxon>
        <taxon>Terriglobales</taxon>
        <taxon>Candidatus Korobacteraceae</taxon>
        <taxon>Candidatus Korobacter</taxon>
    </lineage>
</organism>
<evidence type="ECO:0000256" key="9">
    <source>
        <dbReference type="PROSITE-ProRule" id="PRU00169"/>
    </source>
</evidence>
<feature type="domain" description="Response regulatory" evidence="12">
    <location>
        <begin position="612"/>
        <end position="723"/>
    </location>
</feature>
<dbReference type="PROSITE" id="PS50109">
    <property type="entry name" value="HIS_KIN"/>
    <property type="match status" value="1"/>
</dbReference>
<keyword evidence="7" id="KW-0067">ATP-binding</keyword>
<evidence type="ECO:0000256" key="8">
    <source>
        <dbReference type="ARBA" id="ARBA00023012"/>
    </source>
</evidence>
<dbReference type="InterPro" id="IPR003661">
    <property type="entry name" value="HisK_dim/P_dom"/>
</dbReference>
<dbReference type="GO" id="GO:0000155">
    <property type="term" value="F:phosphorelay sensor kinase activity"/>
    <property type="evidence" value="ECO:0007669"/>
    <property type="project" value="InterPro"/>
</dbReference>
<feature type="transmembrane region" description="Helical" evidence="10">
    <location>
        <begin position="31"/>
        <end position="53"/>
    </location>
</feature>
<dbReference type="HOGENOM" id="CLU_000445_114_51_0"/>
<dbReference type="Gene3D" id="3.40.50.2300">
    <property type="match status" value="1"/>
</dbReference>
<dbReference type="InterPro" id="IPR003594">
    <property type="entry name" value="HATPase_dom"/>
</dbReference>
<dbReference type="Pfam" id="PF00512">
    <property type="entry name" value="HisKA"/>
    <property type="match status" value="1"/>
</dbReference>
<feature type="modified residue" description="4-aspartylphosphate" evidence="9">
    <location>
        <position position="662"/>
    </location>
</feature>
<dbReference type="InterPro" id="IPR035965">
    <property type="entry name" value="PAS-like_dom_sf"/>
</dbReference>
<dbReference type="PROSITE" id="PS50110">
    <property type="entry name" value="RESPONSE_REGULATORY"/>
    <property type="match status" value="1"/>
</dbReference>
<dbReference type="Proteomes" id="UP000002432">
    <property type="component" value="Chromosome"/>
</dbReference>
<dbReference type="SMART" id="SM00448">
    <property type="entry name" value="REC"/>
    <property type="match status" value="1"/>
</dbReference>
<dbReference type="Pfam" id="PF02518">
    <property type="entry name" value="HATPase_c"/>
    <property type="match status" value="1"/>
</dbReference>
<protein>
    <recommendedName>
        <fullName evidence="2">histidine kinase</fullName>
        <ecNumber evidence="2">2.7.13.3</ecNumber>
    </recommendedName>
</protein>
<dbReference type="STRING" id="204669.Acid345_3236"/>
<dbReference type="NCBIfam" id="TIGR00229">
    <property type="entry name" value="sensory_box"/>
    <property type="match status" value="1"/>
</dbReference>
<evidence type="ECO:0000259" key="11">
    <source>
        <dbReference type="PROSITE" id="PS50109"/>
    </source>
</evidence>
<evidence type="ECO:0000256" key="1">
    <source>
        <dbReference type="ARBA" id="ARBA00000085"/>
    </source>
</evidence>
<dbReference type="Pfam" id="PF13185">
    <property type="entry name" value="GAF_2"/>
    <property type="match status" value="1"/>
</dbReference>
<dbReference type="CDD" id="cd00130">
    <property type="entry name" value="PAS"/>
    <property type="match status" value="1"/>
</dbReference>
<evidence type="ECO:0000256" key="5">
    <source>
        <dbReference type="ARBA" id="ARBA00022741"/>
    </source>
</evidence>
<dbReference type="Pfam" id="PF13188">
    <property type="entry name" value="PAS_8"/>
    <property type="match status" value="1"/>
</dbReference>
<keyword evidence="6 14" id="KW-0418">Kinase</keyword>
<dbReference type="SUPFAM" id="SSF55781">
    <property type="entry name" value="GAF domain-like"/>
    <property type="match status" value="1"/>
</dbReference>
<gene>
    <name evidence="14" type="ordered locus">Acid345_3236</name>
</gene>
<dbReference type="InterPro" id="IPR003018">
    <property type="entry name" value="GAF"/>
</dbReference>
<keyword evidence="10" id="KW-1133">Transmembrane helix</keyword>
<dbReference type="eggNOG" id="COG4191">
    <property type="taxonomic scope" value="Bacteria"/>
</dbReference>
<dbReference type="InterPro" id="IPR029016">
    <property type="entry name" value="GAF-like_dom_sf"/>
</dbReference>
<dbReference type="SMART" id="SM00387">
    <property type="entry name" value="HATPase_c"/>
    <property type="match status" value="1"/>
</dbReference>
<evidence type="ECO:0000256" key="2">
    <source>
        <dbReference type="ARBA" id="ARBA00012438"/>
    </source>
</evidence>
<evidence type="ECO:0000256" key="6">
    <source>
        <dbReference type="ARBA" id="ARBA00022777"/>
    </source>
</evidence>
<dbReference type="eggNOG" id="COG2203">
    <property type="taxonomic scope" value="Bacteria"/>
</dbReference>
<dbReference type="PROSITE" id="PS50112">
    <property type="entry name" value="PAS"/>
    <property type="match status" value="1"/>
</dbReference>
<dbReference type="SMART" id="SM00065">
    <property type="entry name" value="GAF"/>
    <property type="match status" value="1"/>
</dbReference>
<keyword evidence="4 14" id="KW-0808">Transferase</keyword>
<dbReference type="GO" id="GO:0005524">
    <property type="term" value="F:ATP binding"/>
    <property type="evidence" value="ECO:0007669"/>
    <property type="project" value="UniProtKB-KW"/>
</dbReference>
<dbReference type="PRINTS" id="PR00344">
    <property type="entry name" value="BCTRLSENSOR"/>
</dbReference>
<keyword evidence="3 9" id="KW-0597">Phosphoprotein</keyword>
<keyword evidence="15" id="KW-1185">Reference proteome</keyword>
<dbReference type="PANTHER" id="PTHR43065">
    <property type="entry name" value="SENSOR HISTIDINE KINASE"/>
    <property type="match status" value="1"/>
</dbReference>
<dbReference type="Gene3D" id="1.10.287.130">
    <property type="match status" value="1"/>
</dbReference>
<name>Q1ILL3_KORVE</name>
<evidence type="ECO:0000256" key="4">
    <source>
        <dbReference type="ARBA" id="ARBA00022679"/>
    </source>
</evidence>
<dbReference type="InterPro" id="IPR036097">
    <property type="entry name" value="HisK_dim/P_sf"/>
</dbReference>
<dbReference type="PANTHER" id="PTHR43065:SF46">
    <property type="entry name" value="C4-DICARBOXYLATE TRANSPORT SENSOR PROTEIN DCTB"/>
    <property type="match status" value="1"/>
</dbReference>
<dbReference type="SMART" id="SM00388">
    <property type="entry name" value="HisKA"/>
    <property type="match status" value="1"/>
</dbReference>
<dbReference type="InterPro" id="IPR000014">
    <property type="entry name" value="PAS"/>
</dbReference>
<accession>Q1ILL3</accession>
<reference evidence="14 15" key="1">
    <citation type="journal article" date="2009" name="Appl. Environ. Microbiol.">
        <title>Three genomes from the phylum Acidobacteria provide insight into the lifestyles of these microorganisms in soils.</title>
        <authorList>
            <person name="Ward N.L."/>
            <person name="Challacombe J.F."/>
            <person name="Janssen P.H."/>
            <person name="Henrissat B."/>
            <person name="Coutinho P.M."/>
            <person name="Wu M."/>
            <person name="Xie G."/>
            <person name="Haft D.H."/>
            <person name="Sait M."/>
            <person name="Badger J."/>
            <person name="Barabote R.D."/>
            <person name="Bradley B."/>
            <person name="Brettin T.S."/>
            <person name="Brinkac L.M."/>
            <person name="Bruce D."/>
            <person name="Creasy T."/>
            <person name="Daugherty S.C."/>
            <person name="Davidsen T.M."/>
            <person name="DeBoy R.T."/>
            <person name="Detter J.C."/>
            <person name="Dodson R.J."/>
            <person name="Durkin A.S."/>
            <person name="Ganapathy A."/>
            <person name="Gwinn-Giglio M."/>
            <person name="Han C.S."/>
            <person name="Khouri H."/>
            <person name="Kiss H."/>
            <person name="Kothari S.P."/>
            <person name="Madupu R."/>
            <person name="Nelson K.E."/>
            <person name="Nelson W.C."/>
            <person name="Paulsen I."/>
            <person name="Penn K."/>
            <person name="Ren Q."/>
            <person name="Rosovitz M.J."/>
            <person name="Selengut J.D."/>
            <person name="Shrivastava S."/>
            <person name="Sullivan S.A."/>
            <person name="Tapia R."/>
            <person name="Thompson L.S."/>
            <person name="Watkins K.L."/>
            <person name="Yang Q."/>
            <person name="Yu C."/>
            <person name="Zafar N."/>
            <person name="Zhou L."/>
            <person name="Kuske C.R."/>
        </authorList>
    </citation>
    <scope>NUCLEOTIDE SEQUENCE [LARGE SCALE GENOMIC DNA]</scope>
    <source>
        <strain evidence="14 15">Ellin345</strain>
    </source>
</reference>
<dbReference type="KEGG" id="aba:Acid345_3236"/>
<dbReference type="InterPro" id="IPR004358">
    <property type="entry name" value="Sig_transdc_His_kin-like_C"/>
</dbReference>
<keyword evidence="5" id="KW-0547">Nucleotide-binding</keyword>
<dbReference type="eggNOG" id="COG4753">
    <property type="taxonomic scope" value="Bacteria"/>
</dbReference>
<keyword evidence="10" id="KW-0472">Membrane</keyword>
<keyword evidence="10" id="KW-0812">Transmembrane</keyword>
<dbReference type="InterPro" id="IPR005467">
    <property type="entry name" value="His_kinase_dom"/>
</dbReference>
<dbReference type="SUPFAM" id="SSF47384">
    <property type="entry name" value="Homodimeric domain of signal transducing histidine kinase"/>
    <property type="match status" value="1"/>
</dbReference>
<evidence type="ECO:0000256" key="10">
    <source>
        <dbReference type="SAM" id="Phobius"/>
    </source>
</evidence>
<comment type="catalytic activity">
    <reaction evidence="1">
        <text>ATP + protein L-histidine = ADP + protein N-phospho-L-histidine.</text>
        <dbReference type="EC" id="2.7.13.3"/>
    </reaction>
</comment>
<evidence type="ECO:0000259" key="13">
    <source>
        <dbReference type="PROSITE" id="PS50112"/>
    </source>
</evidence>
<dbReference type="SUPFAM" id="SSF55874">
    <property type="entry name" value="ATPase domain of HSP90 chaperone/DNA topoisomerase II/histidine kinase"/>
    <property type="match status" value="1"/>
</dbReference>
<dbReference type="SUPFAM" id="SSF52172">
    <property type="entry name" value="CheY-like"/>
    <property type="match status" value="1"/>
</dbReference>
<dbReference type="InterPro" id="IPR036890">
    <property type="entry name" value="HATPase_C_sf"/>
</dbReference>
<evidence type="ECO:0000259" key="12">
    <source>
        <dbReference type="PROSITE" id="PS50110"/>
    </source>
</evidence>
<dbReference type="Gene3D" id="3.30.450.20">
    <property type="entry name" value="PAS domain"/>
    <property type="match status" value="1"/>
</dbReference>
<dbReference type="EC" id="2.7.13.3" evidence="2"/>
<keyword evidence="8" id="KW-0902">Two-component regulatory system</keyword>
<dbReference type="EnsemblBacteria" id="ABF42237">
    <property type="protein sequence ID" value="ABF42237"/>
    <property type="gene ID" value="Acid345_3236"/>
</dbReference>
<evidence type="ECO:0000313" key="14">
    <source>
        <dbReference type="EMBL" id="ABF42237.1"/>
    </source>
</evidence>
<evidence type="ECO:0000256" key="3">
    <source>
        <dbReference type="ARBA" id="ARBA00022553"/>
    </source>
</evidence>
<sequence>MTLLYALAGLAWIFVTGMLNSVLVTSPRYQYLFELGKGALYVCLSALLIFFLLKRHEKQTAILHEAILHSQELYRIQSEVLELVASGADIRKSMKCLASGIEQLSREMLCSVLQVTEDQKHLRTLAAPSLPAEYSAAVENLPIGPEQGSCGTAAFRKETVVVSDIASDPLWTNYRDLARRHGLAACWSTPVISRDATVMGTFALYFRTPRSPDKAELELTEFANHTARVAMEHDRTRRLLARSEEDYRNLIENAPLGIYRSSRSAERLLFVNDAMVRLLGYDSKEEVLALRIRDELYVDPAARKRAYDSLKGNTVADLELEWKKKTGPPITMRAVTRQLVTEKGEQIVEVVCEDLSQRRALENRTEQANRLEALGRLAAGVAHDFNNVLMIVQAYSDLLKERFAGDASAEKHVTQIQGAVDRAAKLTAQLLAFGRGHARTEAATDINAVILESVENWRRVLGPQIQFELQLHPEALFCGLSRAEAEQILLNMMLNTRDAMPDGGKVTLKTDLVIADETAKRLRITISDTGVGIPKEVLPHIFDPFYTTKQKGKGSGLGLASVYGIVQQHDGEISVTSEPTHGTTFEILLNVVAGVGEGAASAQASQERLSTKVLVVDDEAGVREGVADWLRRRGDEVYTAASAEDAIVLLNNGVLVDVMVTDFLMPGMNGLELARAVKAKHPAIATIIMTGYADEDLSEGREFLHVHKPVELPALSSLIRKAREK</sequence>
<dbReference type="Pfam" id="PF00072">
    <property type="entry name" value="Response_reg"/>
    <property type="match status" value="1"/>
</dbReference>
<dbReference type="Gene3D" id="3.30.450.40">
    <property type="match status" value="1"/>
</dbReference>
<dbReference type="Gene3D" id="3.30.565.10">
    <property type="entry name" value="Histidine kinase-like ATPase, C-terminal domain"/>
    <property type="match status" value="1"/>
</dbReference>
<evidence type="ECO:0000256" key="7">
    <source>
        <dbReference type="ARBA" id="ARBA00022840"/>
    </source>
</evidence>
<dbReference type="SUPFAM" id="SSF55785">
    <property type="entry name" value="PYP-like sensor domain (PAS domain)"/>
    <property type="match status" value="1"/>
</dbReference>
<feature type="domain" description="Histidine kinase" evidence="11">
    <location>
        <begin position="380"/>
        <end position="593"/>
    </location>
</feature>
<dbReference type="AlphaFoldDB" id="Q1ILL3"/>
<feature type="domain" description="PAS" evidence="13">
    <location>
        <begin position="243"/>
        <end position="285"/>
    </location>
</feature>
<dbReference type="InterPro" id="IPR011006">
    <property type="entry name" value="CheY-like_superfamily"/>
</dbReference>
<dbReference type="EMBL" id="CP000360">
    <property type="protein sequence ID" value="ABF42237.1"/>
    <property type="molecule type" value="Genomic_DNA"/>
</dbReference>
<evidence type="ECO:0000313" key="15">
    <source>
        <dbReference type="Proteomes" id="UP000002432"/>
    </source>
</evidence>
<dbReference type="InterPro" id="IPR001789">
    <property type="entry name" value="Sig_transdc_resp-reg_receiver"/>
</dbReference>